<organism evidence="1 2">
    <name type="scientific">Datura stramonium</name>
    <name type="common">Jimsonweed</name>
    <name type="synonym">Common thornapple</name>
    <dbReference type="NCBI Taxonomy" id="4076"/>
    <lineage>
        <taxon>Eukaryota</taxon>
        <taxon>Viridiplantae</taxon>
        <taxon>Streptophyta</taxon>
        <taxon>Embryophyta</taxon>
        <taxon>Tracheophyta</taxon>
        <taxon>Spermatophyta</taxon>
        <taxon>Magnoliopsida</taxon>
        <taxon>eudicotyledons</taxon>
        <taxon>Gunneridae</taxon>
        <taxon>Pentapetalae</taxon>
        <taxon>asterids</taxon>
        <taxon>lamiids</taxon>
        <taxon>Solanales</taxon>
        <taxon>Solanaceae</taxon>
        <taxon>Solanoideae</taxon>
        <taxon>Datureae</taxon>
        <taxon>Datura</taxon>
    </lineage>
</organism>
<sequence length="138" mass="15345">MRISSFTDLLGIKTTLSSSSSPFSSLRQLFRFCLVQQQERLESLDGDDDEVKKLNSLGTILIPFRSFDLERALCDEGTKQRLVGGGWLCSSQYTTKKKINGIVFTGHPPLNYSSSPRRCMLAGDLRLAPISLEPIAET</sequence>
<comment type="caution">
    <text evidence="1">The sequence shown here is derived from an EMBL/GenBank/DDBJ whole genome shotgun (WGS) entry which is preliminary data.</text>
</comment>
<dbReference type="Proteomes" id="UP000823775">
    <property type="component" value="Unassembled WGS sequence"/>
</dbReference>
<name>A0ABS8V290_DATST</name>
<evidence type="ECO:0000313" key="1">
    <source>
        <dbReference type="EMBL" id="MCD9640789.1"/>
    </source>
</evidence>
<evidence type="ECO:0000313" key="2">
    <source>
        <dbReference type="Proteomes" id="UP000823775"/>
    </source>
</evidence>
<gene>
    <name evidence="1" type="ORF">HAX54_026438</name>
</gene>
<dbReference type="EMBL" id="JACEIK010003203">
    <property type="protein sequence ID" value="MCD9640789.1"/>
    <property type="molecule type" value="Genomic_DNA"/>
</dbReference>
<accession>A0ABS8V290</accession>
<protein>
    <submittedName>
        <fullName evidence="1">Uncharacterized protein</fullName>
    </submittedName>
</protein>
<proteinExistence type="predicted"/>
<keyword evidence="2" id="KW-1185">Reference proteome</keyword>
<reference evidence="1 2" key="1">
    <citation type="journal article" date="2021" name="BMC Genomics">
        <title>Datura genome reveals duplications of psychoactive alkaloid biosynthetic genes and high mutation rate following tissue culture.</title>
        <authorList>
            <person name="Rajewski A."/>
            <person name="Carter-House D."/>
            <person name="Stajich J."/>
            <person name="Litt A."/>
        </authorList>
    </citation>
    <scope>NUCLEOTIDE SEQUENCE [LARGE SCALE GENOMIC DNA]</scope>
    <source>
        <strain evidence="1">AR-01</strain>
    </source>
</reference>